<gene>
    <name evidence="3" type="ORF">FK85_30645</name>
</gene>
<protein>
    <recommendedName>
        <fullName evidence="2">DUF8081 domain-containing protein</fullName>
    </recommendedName>
</protein>
<sequence length="103" mass="11302">MSVVVAVKPSARKRNAKVGRLVFEDGSRHAFESRAAAERWADDLSTGDGHVWVASAHPRDGDDADLYLVSRATNAKLEAAYDKRRRRLRGDTAPEQESLGGEP</sequence>
<accession>A0A0F8CJV8</accession>
<feature type="domain" description="DUF8081" evidence="2">
    <location>
        <begin position="4"/>
        <end position="70"/>
    </location>
</feature>
<organism evidence="3 4">
    <name type="scientific">Halorubrum saccharovorum</name>
    <dbReference type="NCBI Taxonomy" id="2248"/>
    <lineage>
        <taxon>Archaea</taxon>
        <taxon>Methanobacteriati</taxon>
        <taxon>Methanobacteriota</taxon>
        <taxon>Stenosarchaea group</taxon>
        <taxon>Halobacteria</taxon>
        <taxon>Halobacteriales</taxon>
        <taxon>Haloferacaceae</taxon>
        <taxon>Halorubrum</taxon>
    </lineage>
</organism>
<keyword evidence="4" id="KW-1185">Reference proteome</keyword>
<dbReference type="AlphaFoldDB" id="A0A0F8CJV8"/>
<evidence type="ECO:0000259" key="2">
    <source>
        <dbReference type="Pfam" id="PF26297"/>
    </source>
</evidence>
<proteinExistence type="predicted"/>
<dbReference type="Pfam" id="PF26297">
    <property type="entry name" value="DUF8081"/>
    <property type="match status" value="1"/>
</dbReference>
<feature type="region of interest" description="Disordered" evidence="1">
    <location>
        <begin position="83"/>
        <end position="103"/>
    </location>
</feature>
<dbReference type="Proteomes" id="UP000053331">
    <property type="component" value="Unassembled WGS sequence"/>
</dbReference>
<evidence type="ECO:0000256" key="1">
    <source>
        <dbReference type="SAM" id="MobiDB-lite"/>
    </source>
</evidence>
<comment type="caution">
    <text evidence="3">The sequence shown here is derived from an EMBL/GenBank/DDBJ whole genome shotgun (WGS) entry which is preliminary data.</text>
</comment>
<dbReference type="InterPro" id="IPR058394">
    <property type="entry name" value="DUF8081"/>
</dbReference>
<evidence type="ECO:0000313" key="3">
    <source>
        <dbReference type="EMBL" id="KKF39172.1"/>
    </source>
</evidence>
<name>A0A0F8CJV8_9EURY</name>
<reference evidence="3 4" key="1">
    <citation type="journal article" date="2015" name="Genome Announc.">
        <title>Draft genome sequence of a Halorubrum H3 strain isolated from the burlinskoye salt lake (Altai Krai, Russia).</title>
        <authorList>
            <person name="Rozanov A.S."/>
            <person name="Bryanskaya A.V."/>
            <person name="Malup T.K."/>
            <person name="Kotenko A.V."/>
            <person name="Peltek S.E."/>
        </authorList>
    </citation>
    <scope>NUCLEOTIDE SEQUENCE [LARGE SCALE GENOMIC DNA]</scope>
    <source>
        <strain evidence="3 4">H3</strain>
    </source>
</reference>
<dbReference type="RefSeq" id="WP_050026694.1">
    <property type="nucleotide sequence ID" value="NZ_JNFH02000095.1"/>
</dbReference>
<evidence type="ECO:0000313" key="4">
    <source>
        <dbReference type="Proteomes" id="UP000053331"/>
    </source>
</evidence>
<dbReference type="EMBL" id="JNFH02000095">
    <property type="protein sequence ID" value="KKF39172.1"/>
    <property type="molecule type" value="Genomic_DNA"/>
</dbReference>
<dbReference type="OrthoDB" id="291179at2157"/>